<accession>A0AAD9MZS2</accession>
<dbReference type="GO" id="GO:0016020">
    <property type="term" value="C:membrane"/>
    <property type="evidence" value="ECO:0007669"/>
    <property type="project" value="TreeGrafter"/>
</dbReference>
<evidence type="ECO:0000313" key="3">
    <source>
        <dbReference type="Proteomes" id="UP001208570"/>
    </source>
</evidence>
<dbReference type="InterPro" id="IPR001251">
    <property type="entry name" value="CRAL-TRIO_dom"/>
</dbReference>
<feature type="domain" description="CRAL-TRIO" evidence="1">
    <location>
        <begin position="96"/>
        <end position="267"/>
    </location>
</feature>
<dbReference type="Pfam" id="PF00650">
    <property type="entry name" value="CRAL_TRIO"/>
    <property type="match status" value="1"/>
</dbReference>
<comment type="caution">
    <text evidence="2">The sequence shown here is derived from an EMBL/GenBank/DDBJ whole genome shotgun (WGS) entry which is preliminary data.</text>
</comment>
<organism evidence="2 3">
    <name type="scientific">Paralvinella palmiformis</name>
    <dbReference type="NCBI Taxonomy" id="53620"/>
    <lineage>
        <taxon>Eukaryota</taxon>
        <taxon>Metazoa</taxon>
        <taxon>Spiralia</taxon>
        <taxon>Lophotrochozoa</taxon>
        <taxon>Annelida</taxon>
        <taxon>Polychaeta</taxon>
        <taxon>Sedentaria</taxon>
        <taxon>Canalipalpata</taxon>
        <taxon>Terebellida</taxon>
        <taxon>Terebelliformia</taxon>
        <taxon>Alvinellidae</taxon>
        <taxon>Paralvinella</taxon>
    </lineage>
</organism>
<protein>
    <recommendedName>
        <fullName evidence="1">CRAL-TRIO domain-containing protein</fullName>
    </recommendedName>
</protein>
<dbReference type="CDD" id="cd00170">
    <property type="entry name" value="SEC14"/>
    <property type="match status" value="1"/>
</dbReference>
<dbReference type="GO" id="GO:1902936">
    <property type="term" value="F:phosphatidylinositol bisphosphate binding"/>
    <property type="evidence" value="ECO:0007669"/>
    <property type="project" value="TreeGrafter"/>
</dbReference>
<dbReference type="PRINTS" id="PR00180">
    <property type="entry name" value="CRETINALDHBP"/>
</dbReference>
<dbReference type="Gene3D" id="1.10.8.20">
    <property type="entry name" value="N-terminal domain of phosphatidylinositol transfer protein sec14p"/>
    <property type="match status" value="1"/>
</dbReference>
<dbReference type="SUPFAM" id="SSF52087">
    <property type="entry name" value="CRAL/TRIO domain"/>
    <property type="match status" value="1"/>
</dbReference>
<sequence length="317" mass="36983">MASECTPYECKLDQETQKKAQDELFEDPQNRQGAIDAFRTWIKQQKHINCPTDDVFLLGFLRAKHFSQLEAREGLERFMAIRDKLSGWMKNLDPASDEMTRIIDIGILLMMPDREDHNVKLYIYRPALLDGSKKELITSCLRLFVTMCYLTFFCDEMSQIHGVSYTYDSFGYTMTKYLKIPLEIRQNLGSMVSKAFPARVKAIHMCNTEGLLEMLLSVFKKIVTEKINKRIKVHSHGLESWYKDIPMRVLPTEYLPDDYQGPNAGNVDTIKASMKKTFQEPEIRERIKYLSSDEFYINMKDKDFDIPTASFRQLNVD</sequence>
<dbReference type="EMBL" id="JAODUP010000438">
    <property type="protein sequence ID" value="KAK2149741.1"/>
    <property type="molecule type" value="Genomic_DNA"/>
</dbReference>
<gene>
    <name evidence="2" type="ORF">LSH36_438g00009</name>
</gene>
<name>A0AAD9MZS2_9ANNE</name>
<dbReference type="PANTHER" id="PTHR10174">
    <property type="entry name" value="ALPHA-TOCOPHEROL TRANSFER PROTEIN-RELATED"/>
    <property type="match status" value="1"/>
</dbReference>
<dbReference type="AlphaFoldDB" id="A0AAD9MZS2"/>
<dbReference type="PROSITE" id="PS50191">
    <property type="entry name" value="CRAL_TRIO"/>
    <property type="match status" value="1"/>
</dbReference>
<dbReference type="InterPro" id="IPR036865">
    <property type="entry name" value="CRAL-TRIO_dom_sf"/>
</dbReference>
<dbReference type="Proteomes" id="UP001208570">
    <property type="component" value="Unassembled WGS sequence"/>
</dbReference>
<dbReference type="InterPro" id="IPR036273">
    <property type="entry name" value="CRAL/TRIO_N_dom_sf"/>
</dbReference>
<dbReference type="Gene3D" id="1.20.5.1200">
    <property type="entry name" value="Alpha-tocopherol transfer"/>
    <property type="match status" value="1"/>
</dbReference>
<reference evidence="2" key="1">
    <citation type="journal article" date="2023" name="Mol. Biol. Evol.">
        <title>Third-Generation Sequencing Reveals the Adaptive Role of the Epigenome in Three Deep-Sea Polychaetes.</title>
        <authorList>
            <person name="Perez M."/>
            <person name="Aroh O."/>
            <person name="Sun Y."/>
            <person name="Lan Y."/>
            <person name="Juniper S.K."/>
            <person name="Young C.R."/>
            <person name="Angers B."/>
            <person name="Qian P.Y."/>
        </authorList>
    </citation>
    <scope>NUCLEOTIDE SEQUENCE</scope>
    <source>
        <strain evidence="2">P08H-3</strain>
    </source>
</reference>
<evidence type="ECO:0000313" key="2">
    <source>
        <dbReference type="EMBL" id="KAK2149741.1"/>
    </source>
</evidence>
<dbReference type="Gene3D" id="3.40.525.10">
    <property type="entry name" value="CRAL-TRIO lipid binding domain"/>
    <property type="match status" value="1"/>
</dbReference>
<keyword evidence="3" id="KW-1185">Reference proteome</keyword>
<dbReference type="PANTHER" id="PTHR10174:SF130">
    <property type="entry name" value="ALPHA-TOCOPHEROL TRANSFER PROTEIN-LIKE"/>
    <property type="match status" value="1"/>
</dbReference>
<proteinExistence type="predicted"/>
<evidence type="ECO:0000259" key="1">
    <source>
        <dbReference type="PROSITE" id="PS50191"/>
    </source>
</evidence>
<dbReference type="SUPFAM" id="SSF46938">
    <property type="entry name" value="CRAL/TRIO N-terminal domain"/>
    <property type="match status" value="1"/>
</dbReference>